<dbReference type="Pfam" id="PF02214">
    <property type="entry name" value="BTB_2"/>
    <property type="match status" value="1"/>
</dbReference>
<dbReference type="Proteomes" id="UP000799777">
    <property type="component" value="Unassembled WGS sequence"/>
</dbReference>
<dbReference type="InterPro" id="IPR011333">
    <property type="entry name" value="SKP1/BTB/POZ_sf"/>
</dbReference>
<accession>A0A9P4H5R4</accession>
<dbReference type="Gene3D" id="3.30.710.10">
    <property type="entry name" value="Potassium Channel Kv1.1, Chain A"/>
    <property type="match status" value="1"/>
</dbReference>
<evidence type="ECO:0000313" key="3">
    <source>
        <dbReference type="Proteomes" id="UP000799777"/>
    </source>
</evidence>
<gene>
    <name evidence="2" type="ORF">EK21DRAFT_71408</name>
</gene>
<proteinExistence type="predicted"/>
<dbReference type="GO" id="GO:0051260">
    <property type="term" value="P:protein homooligomerization"/>
    <property type="evidence" value="ECO:0007669"/>
    <property type="project" value="InterPro"/>
</dbReference>
<feature type="domain" description="Potassium channel tetramerisation-type BTB" evidence="1">
    <location>
        <begin position="40"/>
        <end position="129"/>
    </location>
</feature>
<reference evidence="2" key="1">
    <citation type="journal article" date="2020" name="Stud. Mycol.">
        <title>101 Dothideomycetes genomes: a test case for predicting lifestyles and emergence of pathogens.</title>
        <authorList>
            <person name="Haridas S."/>
            <person name="Albert R."/>
            <person name="Binder M."/>
            <person name="Bloem J."/>
            <person name="Labutti K."/>
            <person name="Salamov A."/>
            <person name="Andreopoulos B."/>
            <person name="Baker S."/>
            <person name="Barry K."/>
            <person name="Bills G."/>
            <person name="Bluhm B."/>
            <person name="Cannon C."/>
            <person name="Castanera R."/>
            <person name="Culley D."/>
            <person name="Daum C."/>
            <person name="Ezra D."/>
            <person name="Gonzalez J."/>
            <person name="Henrissat B."/>
            <person name="Kuo A."/>
            <person name="Liang C."/>
            <person name="Lipzen A."/>
            <person name="Lutzoni F."/>
            <person name="Magnuson J."/>
            <person name="Mondo S."/>
            <person name="Nolan M."/>
            <person name="Ohm R."/>
            <person name="Pangilinan J."/>
            <person name="Park H.-J."/>
            <person name="Ramirez L."/>
            <person name="Alfaro M."/>
            <person name="Sun H."/>
            <person name="Tritt A."/>
            <person name="Yoshinaga Y."/>
            <person name="Zwiers L.-H."/>
            <person name="Turgeon B."/>
            <person name="Goodwin S."/>
            <person name="Spatafora J."/>
            <person name="Crous P."/>
            <person name="Grigoriev I."/>
        </authorList>
    </citation>
    <scope>NUCLEOTIDE SEQUENCE</scope>
    <source>
        <strain evidence="2">CBS 110217</strain>
    </source>
</reference>
<evidence type="ECO:0000259" key="1">
    <source>
        <dbReference type="Pfam" id="PF02214"/>
    </source>
</evidence>
<keyword evidence="3" id="KW-1185">Reference proteome</keyword>
<name>A0A9P4H5R4_9PLEO</name>
<dbReference type="AlphaFoldDB" id="A0A9P4H5R4"/>
<sequence length="241" mass="27435">MAANGESGDKDTGDEFTSAEAKTIEALDAPTISAYPTIMTLNIGGRFFKVSRDTLNESGLFRHQLSDRFTWESEADGSYFLGADSDLFEHLLRFMRRPEVFPLFYDKAKGFEYDLYNRLGAEAEYFQIDVLRGWIKEKKYLQAVITTTSTMRVDDVSQISGEVQSKRLGNVSEDWRVRPRTRKVYICPRGIYVHGGNPDGCGAACQKARGHKDVEYDDETYEDIVIVQKEVDFVESVCRLE</sequence>
<dbReference type="PANTHER" id="PTHR14499:SF136">
    <property type="entry name" value="GH08630P"/>
    <property type="match status" value="1"/>
</dbReference>
<dbReference type="EMBL" id="ML978223">
    <property type="protein sequence ID" value="KAF2027699.1"/>
    <property type="molecule type" value="Genomic_DNA"/>
</dbReference>
<dbReference type="SUPFAM" id="SSF54695">
    <property type="entry name" value="POZ domain"/>
    <property type="match status" value="1"/>
</dbReference>
<organism evidence="2 3">
    <name type="scientific">Setomelanomma holmii</name>
    <dbReference type="NCBI Taxonomy" id="210430"/>
    <lineage>
        <taxon>Eukaryota</taxon>
        <taxon>Fungi</taxon>
        <taxon>Dikarya</taxon>
        <taxon>Ascomycota</taxon>
        <taxon>Pezizomycotina</taxon>
        <taxon>Dothideomycetes</taxon>
        <taxon>Pleosporomycetidae</taxon>
        <taxon>Pleosporales</taxon>
        <taxon>Pleosporineae</taxon>
        <taxon>Phaeosphaeriaceae</taxon>
        <taxon>Setomelanomma</taxon>
    </lineage>
</organism>
<dbReference type="InterPro" id="IPR003131">
    <property type="entry name" value="T1-type_BTB"/>
</dbReference>
<evidence type="ECO:0000313" key="2">
    <source>
        <dbReference type="EMBL" id="KAF2027699.1"/>
    </source>
</evidence>
<dbReference type="OrthoDB" id="2414723at2759"/>
<dbReference type="PANTHER" id="PTHR14499">
    <property type="entry name" value="POTASSIUM CHANNEL TETRAMERIZATION DOMAIN-CONTAINING"/>
    <property type="match status" value="1"/>
</dbReference>
<comment type="caution">
    <text evidence="2">The sequence shown here is derived from an EMBL/GenBank/DDBJ whole genome shotgun (WGS) entry which is preliminary data.</text>
</comment>
<protein>
    <recommendedName>
        <fullName evidence="1">Potassium channel tetramerisation-type BTB domain-containing protein</fullName>
    </recommendedName>
</protein>